<feature type="region of interest" description="Disordered" evidence="1">
    <location>
        <begin position="262"/>
        <end position="287"/>
    </location>
</feature>
<dbReference type="InterPro" id="IPR005182">
    <property type="entry name" value="YdbS-like_PH"/>
</dbReference>
<dbReference type="PANTHER" id="PTHR37938">
    <property type="entry name" value="BLL0215 PROTEIN"/>
    <property type="match status" value="1"/>
</dbReference>
<gene>
    <name evidence="4" type="ORF">SAMN05216298_2300</name>
</gene>
<evidence type="ECO:0000256" key="1">
    <source>
        <dbReference type="SAM" id="MobiDB-lite"/>
    </source>
</evidence>
<accession>A0A1G9GMM3</accession>
<name>A0A1G9GMM3_9ACTN</name>
<dbReference type="RefSeq" id="WP_091048179.1">
    <property type="nucleotide sequence ID" value="NZ_FNGF01000003.1"/>
</dbReference>
<protein>
    <submittedName>
        <fullName evidence="4">PH domain-containing protein</fullName>
    </submittedName>
</protein>
<keyword evidence="2" id="KW-1133">Transmembrane helix</keyword>
<sequence length="287" mass="31411">MTDSGAGGSGDKKDTEPLEPPSPRAPSDGPAPGAAESPTREFPAFEQHSPPGVATPGPPGGAPAAAAGDIDGVRYDDSPAGGLLSGVRAPAVPDVPSPISARYLFPTEKYRGEWRRHWVHLMPWYIIGTLSTFIMGLASGMLTKWDNENRDTALSVTVIVWLLILGFVGWKILDWYMDRFILTNKRIMLIQGVITRSVAMMPLGRVTDMKYSQTPMGRMLNYGEFIIESAGQDQALRNVPHLPNPNELYLQMCEEMYEPEAVDERMAEPEEDLIPEEEAVPAKSDGT</sequence>
<organism evidence="4 5">
    <name type="scientific">Glycomyces sambucus</name>
    <dbReference type="NCBI Taxonomy" id="380244"/>
    <lineage>
        <taxon>Bacteria</taxon>
        <taxon>Bacillati</taxon>
        <taxon>Actinomycetota</taxon>
        <taxon>Actinomycetes</taxon>
        <taxon>Glycomycetales</taxon>
        <taxon>Glycomycetaceae</taxon>
        <taxon>Glycomyces</taxon>
    </lineage>
</organism>
<evidence type="ECO:0000313" key="5">
    <source>
        <dbReference type="Proteomes" id="UP000198662"/>
    </source>
</evidence>
<dbReference type="Pfam" id="PF03703">
    <property type="entry name" value="bPH_2"/>
    <property type="match status" value="1"/>
</dbReference>
<evidence type="ECO:0000259" key="3">
    <source>
        <dbReference type="Pfam" id="PF03703"/>
    </source>
</evidence>
<dbReference type="Proteomes" id="UP000198662">
    <property type="component" value="Unassembled WGS sequence"/>
</dbReference>
<proteinExistence type="predicted"/>
<evidence type="ECO:0000313" key="4">
    <source>
        <dbReference type="EMBL" id="SDL01906.1"/>
    </source>
</evidence>
<feature type="domain" description="YdbS-like PH" evidence="3">
    <location>
        <begin position="175"/>
        <end position="249"/>
    </location>
</feature>
<feature type="region of interest" description="Disordered" evidence="1">
    <location>
        <begin position="1"/>
        <end position="72"/>
    </location>
</feature>
<feature type="transmembrane region" description="Helical" evidence="2">
    <location>
        <begin position="154"/>
        <end position="173"/>
    </location>
</feature>
<dbReference type="PANTHER" id="PTHR37938:SF1">
    <property type="entry name" value="BLL0215 PROTEIN"/>
    <property type="match status" value="1"/>
</dbReference>
<dbReference type="OrthoDB" id="3354538at2"/>
<reference evidence="5" key="1">
    <citation type="submission" date="2016-10" db="EMBL/GenBank/DDBJ databases">
        <authorList>
            <person name="Varghese N."/>
            <person name="Submissions S."/>
        </authorList>
    </citation>
    <scope>NUCLEOTIDE SEQUENCE [LARGE SCALE GENOMIC DNA]</scope>
    <source>
        <strain evidence="5">CGMCC 4.3147</strain>
    </source>
</reference>
<dbReference type="STRING" id="380244.SAMN05216298_2300"/>
<dbReference type="AlphaFoldDB" id="A0A1G9GMM3"/>
<keyword evidence="2" id="KW-0812">Transmembrane</keyword>
<feature type="compositionally biased region" description="Acidic residues" evidence="1">
    <location>
        <begin position="269"/>
        <end position="279"/>
    </location>
</feature>
<dbReference type="EMBL" id="FNGF01000003">
    <property type="protein sequence ID" value="SDL01906.1"/>
    <property type="molecule type" value="Genomic_DNA"/>
</dbReference>
<feature type="transmembrane region" description="Helical" evidence="2">
    <location>
        <begin position="121"/>
        <end position="142"/>
    </location>
</feature>
<evidence type="ECO:0000256" key="2">
    <source>
        <dbReference type="SAM" id="Phobius"/>
    </source>
</evidence>
<keyword evidence="5" id="KW-1185">Reference proteome</keyword>
<keyword evidence="2" id="KW-0472">Membrane</keyword>